<gene>
    <name evidence="8" type="ORF">ACFSUE_06835</name>
</gene>
<evidence type="ECO:0000313" key="9">
    <source>
        <dbReference type="Proteomes" id="UP001597399"/>
    </source>
</evidence>
<evidence type="ECO:0000313" key="8">
    <source>
        <dbReference type="EMBL" id="MFD2693347.1"/>
    </source>
</evidence>
<dbReference type="InterPro" id="IPR036095">
    <property type="entry name" value="PTS_EIIB-like_sf"/>
</dbReference>
<dbReference type="Pfam" id="PF05043">
    <property type="entry name" value="Mga"/>
    <property type="match status" value="1"/>
</dbReference>
<dbReference type="CDD" id="cd05568">
    <property type="entry name" value="PTS_IIB_bgl_like"/>
    <property type="match status" value="1"/>
</dbReference>
<dbReference type="InterPro" id="IPR013011">
    <property type="entry name" value="PTS_EIIB_2"/>
</dbReference>
<accession>A0ABW5S2G3</accession>
<dbReference type="InterPro" id="IPR050661">
    <property type="entry name" value="BglG_antiterminators"/>
</dbReference>
<dbReference type="PROSITE" id="PS51372">
    <property type="entry name" value="PRD_2"/>
    <property type="match status" value="2"/>
</dbReference>
<feature type="domain" description="PTS EIIB type-2" evidence="6">
    <location>
        <begin position="363"/>
        <end position="452"/>
    </location>
</feature>
<evidence type="ECO:0000259" key="7">
    <source>
        <dbReference type="PROSITE" id="PS51372"/>
    </source>
</evidence>
<dbReference type="InterPro" id="IPR036634">
    <property type="entry name" value="PRD_sf"/>
</dbReference>
<dbReference type="SUPFAM" id="SSF63520">
    <property type="entry name" value="PTS-regulatory domain, PRD"/>
    <property type="match status" value="2"/>
</dbReference>
<protein>
    <submittedName>
        <fullName evidence="8">BglG family transcription antiterminator</fullName>
    </submittedName>
</protein>
<comment type="caution">
    <text evidence="8">The sequence shown here is derived from an EMBL/GenBank/DDBJ whole genome shotgun (WGS) entry which is preliminary data.</text>
</comment>
<keyword evidence="9" id="KW-1185">Reference proteome</keyword>
<dbReference type="EMBL" id="JBHUMQ010000015">
    <property type="protein sequence ID" value="MFD2693347.1"/>
    <property type="molecule type" value="Genomic_DNA"/>
</dbReference>
<keyword evidence="2" id="KW-0677">Repeat</keyword>
<proteinExistence type="predicted"/>
<evidence type="ECO:0000256" key="5">
    <source>
        <dbReference type="ARBA" id="ARBA00023163"/>
    </source>
</evidence>
<feature type="domain" description="PRD" evidence="7">
    <location>
        <begin position="140"/>
        <end position="251"/>
    </location>
</feature>
<evidence type="ECO:0000256" key="2">
    <source>
        <dbReference type="ARBA" id="ARBA00022737"/>
    </source>
</evidence>
<dbReference type="PANTHER" id="PTHR30185:SF18">
    <property type="entry name" value="TRANSCRIPTIONAL REGULATOR MTLR"/>
    <property type="match status" value="1"/>
</dbReference>
<dbReference type="InterPro" id="IPR011608">
    <property type="entry name" value="PRD"/>
</dbReference>
<dbReference type="Gene3D" id="3.40.50.2300">
    <property type="match status" value="1"/>
</dbReference>
<dbReference type="InterPro" id="IPR003501">
    <property type="entry name" value="PTS_EIIB_2/3"/>
</dbReference>
<evidence type="ECO:0000256" key="3">
    <source>
        <dbReference type="ARBA" id="ARBA00023015"/>
    </source>
</evidence>
<dbReference type="Pfam" id="PF00874">
    <property type="entry name" value="PRD"/>
    <property type="match status" value="1"/>
</dbReference>
<evidence type="ECO:0000259" key="6">
    <source>
        <dbReference type="PROSITE" id="PS51099"/>
    </source>
</evidence>
<organism evidence="8 9">
    <name type="scientific">Sporolactobacillus shoreicorticis</name>
    <dbReference type="NCBI Taxonomy" id="1923877"/>
    <lineage>
        <taxon>Bacteria</taxon>
        <taxon>Bacillati</taxon>
        <taxon>Bacillota</taxon>
        <taxon>Bacilli</taxon>
        <taxon>Bacillales</taxon>
        <taxon>Sporolactobacillaceae</taxon>
        <taxon>Sporolactobacillus</taxon>
    </lineage>
</organism>
<evidence type="ECO:0000256" key="4">
    <source>
        <dbReference type="ARBA" id="ARBA00023159"/>
    </source>
</evidence>
<keyword evidence="5" id="KW-0804">Transcription</keyword>
<dbReference type="InterPro" id="IPR007737">
    <property type="entry name" value="Mga_HTH"/>
</dbReference>
<sequence length="452" mass="52198">MIKVINAHNENLPIIEVKRNRGLRLNRYYELHQKSYISNLSDQSPIERRNSLMLSLLFKAPFKVSEYHLFKPYFVSHSVIKNDLKIMSNQLQKYELKIDNGDHRLSIIGAEINIRQAINEVLLRMNRFENTLDFTSNSFDLNMYDQKFILSQLGELKSYLGESIPFPYNINIFSHLYILVKRSREGKVLNNGNLHFDEKQRRLIQENIDLYNLAKRIKINIDRYLGTTLDGVESLFLLQYLVSARLSTKSISIKQMPNQVRAISHFYVEQVKAALGREINPIVASDLANHIKPMLNRLQNGIIVKNALLKEIREEYGQLFELICVVSKEVVNKFNLESPISPDENGFIALYFAKFLEMHSELKRIAIVCTTGIGTSQLLQVKIHKEFPEVEIACVTSTANYQEDINKVLPIDLVISTVNFKTSNNIPIVVVSALFTNADRMRVKRKLMDEGF</sequence>
<feature type="domain" description="PRD" evidence="7">
    <location>
        <begin position="255"/>
        <end position="362"/>
    </location>
</feature>
<dbReference type="Pfam" id="PF02302">
    <property type="entry name" value="PTS_IIB"/>
    <property type="match status" value="1"/>
</dbReference>
<dbReference type="Proteomes" id="UP001597399">
    <property type="component" value="Unassembled WGS sequence"/>
</dbReference>
<evidence type="ECO:0000256" key="1">
    <source>
        <dbReference type="ARBA" id="ARBA00022679"/>
    </source>
</evidence>
<dbReference type="PROSITE" id="PS51099">
    <property type="entry name" value="PTS_EIIB_TYPE_2"/>
    <property type="match status" value="1"/>
</dbReference>
<dbReference type="PANTHER" id="PTHR30185">
    <property type="entry name" value="CRYPTIC BETA-GLUCOSIDE BGL OPERON ANTITERMINATOR"/>
    <property type="match status" value="1"/>
</dbReference>
<keyword evidence="1" id="KW-0808">Transferase</keyword>
<keyword evidence="4" id="KW-0010">Activator</keyword>
<dbReference type="Gene3D" id="1.10.1790.10">
    <property type="entry name" value="PRD domain"/>
    <property type="match status" value="2"/>
</dbReference>
<dbReference type="RefSeq" id="WP_381531425.1">
    <property type="nucleotide sequence ID" value="NZ_JBHUMQ010000015.1"/>
</dbReference>
<name>A0ABW5S2G3_9BACL</name>
<dbReference type="SUPFAM" id="SSF52794">
    <property type="entry name" value="PTS system IIB component-like"/>
    <property type="match status" value="1"/>
</dbReference>
<keyword evidence="3" id="KW-0805">Transcription regulation</keyword>
<reference evidence="9" key="1">
    <citation type="journal article" date="2019" name="Int. J. Syst. Evol. Microbiol.">
        <title>The Global Catalogue of Microorganisms (GCM) 10K type strain sequencing project: providing services to taxonomists for standard genome sequencing and annotation.</title>
        <authorList>
            <consortium name="The Broad Institute Genomics Platform"/>
            <consortium name="The Broad Institute Genome Sequencing Center for Infectious Disease"/>
            <person name="Wu L."/>
            <person name="Ma J."/>
        </authorList>
    </citation>
    <scope>NUCLEOTIDE SEQUENCE [LARGE SCALE GENOMIC DNA]</scope>
    <source>
        <strain evidence="9">TISTR 2466</strain>
    </source>
</reference>